<feature type="region of interest" description="Disordered" evidence="1">
    <location>
        <begin position="120"/>
        <end position="238"/>
    </location>
</feature>
<name>A0A1S3K8N9_LINAN</name>
<dbReference type="Proteomes" id="UP000085678">
    <property type="component" value="Unplaced"/>
</dbReference>
<keyword evidence="2" id="KW-0812">Transmembrane</keyword>
<sequence length="285" mass="29227">MVGSALQFNYVSCDAAEYNDTDCQTDTTCLSGITTFSLAVPDEPEAAVIHQRVSGCWDGEVTNSQEFPVGCWDIDNNFGPFQSTIEMFAGMGLLATFGGHVCACTGDFCNDPVSTTPALTATTTTPTSTPSTTPTTTPTATSESSTTTMQTTKTSTRLTTPTPTSTPSTTPSTTPTTTTTTTPTTTSKPSTSTRLTTTTLTATPTATPNATTTTPSSATQPGNNSVATGNGDRGTSTGFDPTLSTAVPRAVVDAGGNNAPSYLVSVWFTLFVAIGSLLGQALLVV</sequence>
<dbReference type="KEGG" id="lak:106179503"/>
<gene>
    <name evidence="4" type="primary">LOC106179503</name>
</gene>
<keyword evidence="2" id="KW-1133">Transmembrane helix</keyword>
<feature type="compositionally biased region" description="Polar residues" evidence="1">
    <location>
        <begin position="220"/>
        <end position="238"/>
    </location>
</feature>
<dbReference type="RefSeq" id="XP_013418616.1">
    <property type="nucleotide sequence ID" value="XM_013563162.1"/>
</dbReference>
<dbReference type="GeneID" id="106179503"/>
<evidence type="ECO:0000313" key="3">
    <source>
        <dbReference type="Proteomes" id="UP000085678"/>
    </source>
</evidence>
<proteinExistence type="predicted"/>
<dbReference type="InParanoid" id="A0A1S3K8N9"/>
<keyword evidence="2" id="KW-0472">Membrane</keyword>
<evidence type="ECO:0000256" key="2">
    <source>
        <dbReference type="SAM" id="Phobius"/>
    </source>
</evidence>
<accession>A0A1S3K8N9</accession>
<feature type="transmembrane region" description="Helical" evidence="2">
    <location>
        <begin position="262"/>
        <end position="284"/>
    </location>
</feature>
<evidence type="ECO:0000256" key="1">
    <source>
        <dbReference type="SAM" id="MobiDB-lite"/>
    </source>
</evidence>
<protein>
    <submittedName>
        <fullName evidence="4">Cell wall protein DAN4</fullName>
    </submittedName>
</protein>
<feature type="compositionally biased region" description="Low complexity" evidence="1">
    <location>
        <begin position="120"/>
        <end position="219"/>
    </location>
</feature>
<organism evidence="3 4">
    <name type="scientific">Lingula anatina</name>
    <name type="common">Brachiopod</name>
    <name type="synonym">Lingula unguis</name>
    <dbReference type="NCBI Taxonomy" id="7574"/>
    <lineage>
        <taxon>Eukaryota</taxon>
        <taxon>Metazoa</taxon>
        <taxon>Spiralia</taxon>
        <taxon>Lophotrochozoa</taxon>
        <taxon>Brachiopoda</taxon>
        <taxon>Linguliformea</taxon>
        <taxon>Lingulata</taxon>
        <taxon>Lingulida</taxon>
        <taxon>Linguloidea</taxon>
        <taxon>Lingulidae</taxon>
        <taxon>Lingula</taxon>
    </lineage>
</organism>
<keyword evidence="3" id="KW-1185">Reference proteome</keyword>
<evidence type="ECO:0000313" key="4">
    <source>
        <dbReference type="RefSeq" id="XP_013418616.1"/>
    </source>
</evidence>
<reference evidence="4" key="1">
    <citation type="submission" date="2025-08" db="UniProtKB">
        <authorList>
            <consortium name="RefSeq"/>
        </authorList>
    </citation>
    <scope>IDENTIFICATION</scope>
    <source>
        <tissue evidence="4">Gonads</tissue>
    </source>
</reference>
<dbReference type="AlphaFoldDB" id="A0A1S3K8N9"/>